<dbReference type="CDD" id="cd03426">
    <property type="entry name" value="NUDIX_CoAse_Nudt7"/>
    <property type="match status" value="1"/>
</dbReference>
<dbReference type="Gene3D" id="3.90.79.10">
    <property type="entry name" value="Nucleoside Triphosphate Pyrophosphohydrolase"/>
    <property type="match status" value="1"/>
</dbReference>
<sequence length="288" mass="32595">MSQEVLKALCQPLPPASTLSIASPLTAPRRACVAAVLRWRRGRTDIPVTKAETVEAFFELPWVKDDDKGEAELLFMLRATRAGDRWSGHVAFPGGKNEADETDEDTVTREVLEEIGIDLRSEDYICIGTLPSQEITSVFNKQLLMILVPFVFLQVVPDVSFALQASEVAAVQWVPISFFLSPSTVDQFMTQPLAATRSTRQKSLSPMRHMFGSVTFPSVDLPSDDPTRRFRLWGLTLGLTRDLIQRVSEGRPAWQVLAFIKHARRMPHYSHADLRWLMWILDKVHHTR</sequence>
<feature type="domain" description="Nudix hydrolase" evidence="2">
    <location>
        <begin position="28"/>
        <end position="195"/>
    </location>
</feature>
<dbReference type="PROSITE" id="PS00893">
    <property type="entry name" value="NUDIX_BOX"/>
    <property type="match status" value="1"/>
</dbReference>
<evidence type="ECO:0000313" key="3">
    <source>
        <dbReference type="EMBL" id="KAF7727442.1"/>
    </source>
</evidence>
<dbReference type="AlphaFoldDB" id="A0A8H7BM44"/>
<keyword evidence="1" id="KW-0378">Hydrolase</keyword>
<keyword evidence="4" id="KW-1185">Reference proteome</keyword>
<proteinExistence type="predicted"/>
<name>A0A8H7BM44_9FUNG</name>
<dbReference type="InterPro" id="IPR020084">
    <property type="entry name" value="NUDIX_hydrolase_CS"/>
</dbReference>
<evidence type="ECO:0000259" key="2">
    <source>
        <dbReference type="PROSITE" id="PS51462"/>
    </source>
</evidence>
<gene>
    <name evidence="3" type="ORF">EC973_007511</name>
</gene>
<dbReference type="PANTHER" id="PTHR12992">
    <property type="entry name" value="NUDIX HYDROLASE"/>
    <property type="match status" value="1"/>
</dbReference>
<dbReference type="InterPro" id="IPR000086">
    <property type="entry name" value="NUDIX_hydrolase_dom"/>
</dbReference>
<organism evidence="3 4">
    <name type="scientific">Apophysomyces ossiformis</name>
    <dbReference type="NCBI Taxonomy" id="679940"/>
    <lineage>
        <taxon>Eukaryota</taxon>
        <taxon>Fungi</taxon>
        <taxon>Fungi incertae sedis</taxon>
        <taxon>Mucoromycota</taxon>
        <taxon>Mucoromycotina</taxon>
        <taxon>Mucoromycetes</taxon>
        <taxon>Mucorales</taxon>
        <taxon>Mucorineae</taxon>
        <taxon>Mucoraceae</taxon>
        <taxon>Apophysomyces</taxon>
    </lineage>
</organism>
<dbReference type="PANTHER" id="PTHR12992:SF44">
    <property type="entry name" value="NUDIX HYDROLASE DOMAIN-CONTAINING PROTEIN"/>
    <property type="match status" value="1"/>
</dbReference>
<protein>
    <recommendedName>
        <fullName evidence="2">Nudix hydrolase domain-containing protein</fullName>
    </recommendedName>
</protein>
<dbReference type="GO" id="GO:0010945">
    <property type="term" value="F:coenzyme A diphosphatase activity"/>
    <property type="evidence" value="ECO:0007669"/>
    <property type="project" value="InterPro"/>
</dbReference>
<reference evidence="3" key="1">
    <citation type="submission" date="2020-01" db="EMBL/GenBank/DDBJ databases">
        <title>Genome Sequencing of Three Apophysomyces-Like Fungal Strains Confirms a Novel Fungal Genus in the Mucoromycota with divergent Burkholderia-like Endosymbiotic Bacteria.</title>
        <authorList>
            <person name="Stajich J.E."/>
            <person name="Macias A.M."/>
            <person name="Carter-House D."/>
            <person name="Lovett B."/>
            <person name="Kasson L.R."/>
            <person name="Berry K."/>
            <person name="Grigoriev I."/>
            <person name="Chang Y."/>
            <person name="Spatafora J."/>
            <person name="Kasson M.T."/>
        </authorList>
    </citation>
    <scope>NUCLEOTIDE SEQUENCE</scope>
    <source>
        <strain evidence="3">NRRL A-21654</strain>
    </source>
</reference>
<dbReference type="EMBL" id="JABAYA010000056">
    <property type="protein sequence ID" value="KAF7727442.1"/>
    <property type="molecule type" value="Genomic_DNA"/>
</dbReference>
<evidence type="ECO:0000313" key="4">
    <source>
        <dbReference type="Proteomes" id="UP000605846"/>
    </source>
</evidence>
<dbReference type="Proteomes" id="UP000605846">
    <property type="component" value="Unassembled WGS sequence"/>
</dbReference>
<comment type="caution">
    <text evidence="3">The sequence shown here is derived from an EMBL/GenBank/DDBJ whole genome shotgun (WGS) entry which is preliminary data.</text>
</comment>
<dbReference type="InterPro" id="IPR045121">
    <property type="entry name" value="CoAse"/>
</dbReference>
<evidence type="ECO:0000256" key="1">
    <source>
        <dbReference type="ARBA" id="ARBA00022801"/>
    </source>
</evidence>
<dbReference type="Pfam" id="PF00293">
    <property type="entry name" value="NUDIX"/>
    <property type="match status" value="1"/>
</dbReference>
<dbReference type="OrthoDB" id="77989at2759"/>
<dbReference type="PROSITE" id="PS51462">
    <property type="entry name" value="NUDIX"/>
    <property type="match status" value="1"/>
</dbReference>
<dbReference type="InterPro" id="IPR015797">
    <property type="entry name" value="NUDIX_hydrolase-like_dom_sf"/>
</dbReference>
<accession>A0A8H7BM44</accession>
<dbReference type="SUPFAM" id="SSF55811">
    <property type="entry name" value="Nudix"/>
    <property type="match status" value="1"/>
</dbReference>